<protein>
    <submittedName>
        <fullName evidence="7">TonB-dependent receptor</fullName>
    </submittedName>
</protein>
<dbReference type="EMBL" id="LKTP01000001">
    <property type="protein sequence ID" value="KRG30812.1"/>
    <property type="molecule type" value="Genomic_DNA"/>
</dbReference>
<evidence type="ECO:0000256" key="3">
    <source>
        <dbReference type="ARBA" id="ARBA00023237"/>
    </source>
</evidence>
<evidence type="ECO:0000256" key="4">
    <source>
        <dbReference type="SAM" id="MobiDB-lite"/>
    </source>
</evidence>
<name>A0A0Q9ZCR1_9FLAO</name>
<evidence type="ECO:0000256" key="5">
    <source>
        <dbReference type="SAM" id="SignalP"/>
    </source>
</evidence>
<dbReference type="InterPro" id="IPR036942">
    <property type="entry name" value="Beta-barrel_TonB_sf"/>
</dbReference>
<dbReference type="OrthoDB" id="1682379at2"/>
<dbReference type="Proteomes" id="UP000051643">
    <property type="component" value="Unassembled WGS sequence"/>
</dbReference>
<keyword evidence="7" id="KW-0675">Receptor</keyword>
<comment type="subcellular location">
    <subcellularLocation>
        <location evidence="1">Cell outer membrane</location>
    </subcellularLocation>
</comment>
<feature type="compositionally biased region" description="Polar residues" evidence="4">
    <location>
        <begin position="397"/>
        <end position="413"/>
    </location>
</feature>
<evidence type="ECO:0000256" key="1">
    <source>
        <dbReference type="ARBA" id="ARBA00004442"/>
    </source>
</evidence>
<keyword evidence="3" id="KW-0998">Cell outer membrane</keyword>
<dbReference type="Gene3D" id="2.40.170.20">
    <property type="entry name" value="TonB-dependent receptor, beta-barrel domain"/>
    <property type="match status" value="1"/>
</dbReference>
<evidence type="ECO:0000259" key="6">
    <source>
        <dbReference type="Pfam" id="PF14905"/>
    </source>
</evidence>
<feature type="region of interest" description="Disordered" evidence="4">
    <location>
        <begin position="397"/>
        <end position="423"/>
    </location>
</feature>
<dbReference type="STRING" id="270918.APR42_02820"/>
<evidence type="ECO:0000313" key="8">
    <source>
        <dbReference type="Proteomes" id="UP000051643"/>
    </source>
</evidence>
<feature type="domain" description="Outer membrane protein beta-barrel" evidence="6">
    <location>
        <begin position="446"/>
        <end position="903"/>
    </location>
</feature>
<feature type="signal peptide" evidence="5">
    <location>
        <begin position="1"/>
        <end position="18"/>
    </location>
</feature>
<dbReference type="Pfam" id="PF14905">
    <property type="entry name" value="OMP_b-brl_3"/>
    <property type="match status" value="1"/>
</dbReference>
<dbReference type="InterPro" id="IPR008969">
    <property type="entry name" value="CarboxyPept-like_regulatory"/>
</dbReference>
<evidence type="ECO:0000313" key="7">
    <source>
        <dbReference type="EMBL" id="KRG30812.1"/>
    </source>
</evidence>
<gene>
    <name evidence="7" type="ORF">APR42_02820</name>
</gene>
<feature type="chain" id="PRO_5006389345" evidence="5">
    <location>
        <begin position="19"/>
        <end position="920"/>
    </location>
</feature>
<organism evidence="7 8">
    <name type="scientific">Salegentibacter mishustinae</name>
    <dbReference type="NCBI Taxonomy" id="270918"/>
    <lineage>
        <taxon>Bacteria</taxon>
        <taxon>Pseudomonadati</taxon>
        <taxon>Bacteroidota</taxon>
        <taxon>Flavobacteriia</taxon>
        <taxon>Flavobacteriales</taxon>
        <taxon>Flavobacteriaceae</taxon>
        <taxon>Salegentibacter</taxon>
    </lineage>
</organism>
<dbReference type="InterPro" id="IPR041700">
    <property type="entry name" value="OMP_b-brl_3"/>
</dbReference>
<accession>A0A0Q9ZCR1</accession>
<dbReference type="SUPFAM" id="SSF49464">
    <property type="entry name" value="Carboxypeptidase regulatory domain-like"/>
    <property type="match status" value="1"/>
</dbReference>
<comment type="caution">
    <text evidence="7">The sequence shown here is derived from an EMBL/GenBank/DDBJ whole genome shotgun (WGS) entry which is preliminary data.</text>
</comment>
<keyword evidence="8" id="KW-1185">Reference proteome</keyword>
<proteinExistence type="predicted"/>
<sequence length="920" mass="103737">MRILLSLALLFLAGNLTAQNFEINGKVTGPQGEPLESATVYLEKPADSSLVTYTISDNSGAFQLAGNGGLEVANLLISYTGFKTYSQKLEIDEKLNLGTIKMQVADNALDEITITSSRAPVTIKKDTLEFNAASFKTRKDANLEELLEELPGVEVATDGSITVNGTPVSQIKVNGKEFFGDDPKIATKNLPKELINKLQVVDSKTKSEEFTGKEGDAENKTINITIDEDKNRGFFSRLTAGGGTDDRYELSGIGNYFKNDFRVSLLASSNNINSSGFSFDEVYDAMGRNAYSITRSRGGNFSINGNSFGSGNGITKSDNAGFSLVNEWPQETELSSNYFYSRADNITETKTQRENILPNRRFFNNSESSSNRLNNNHRFSLGFEIQPDTLTRISVRPNINTNSGRSSNQSFTESVEEDGTPINTALTDNYSEVHSVNFSNRLNFTRKFGENGGYYSLGFNNENNTRSQDDNFFSEREIYNQEGELVNTDVQDQLISEENKDNNYGIDLGARFPITEKLMLDVSYNFDKEDGRNERLVYDVDEEGDYTLLDDELSNDFVSESFEHRPSLGLVYNDEKLRASFSGGFQSLRLKNRDLFTETSIDNTYENVFANAYFRYSLSQGKSIYFNYNNSWDTPSLTQLQPVTNTINPLNIITGNPDLRPALRHRFYINFNNFDFKTRSGFYAYLGGNFTNDQVVTRSTVDEDLVRTTTYTNVDGAYNYFGGGSMDKTFKLENESSIKIRGGIYGNFNKNIGFTNEQRYFSKSLNLTPSLSVEYNFRDLVTLEPFYSVEFVDAEYSFNNREENYKNQNISLALTSFWPEKFVIGSDIAYQSIGNASPGFQNSFYLWNASLGYEILGDNGTLKVKVFDLLDQNIATRRFTGDDFIQDTQELVLEQYFMLSFTYKISKFGGKDPNNKRGRR</sequence>
<dbReference type="RefSeq" id="WP_057480631.1">
    <property type="nucleotide sequence ID" value="NZ_BMWR01000002.1"/>
</dbReference>
<dbReference type="GO" id="GO:0009279">
    <property type="term" value="C:cell outer membrane"/>
    <property type="evidence" value="ECO:0007669"/>
    <property type="project" value="UniProtKB-SubCell"/>
</dbReference>
<reference evidence="7" key="1">
    <citation type="submission" date="2015-10" db="EMBL/GenBank/DDBJ databases">
        <title>Draft genome sequence of Salegentibacter mishustinae KCTC 12263.</title>
        <authorList>
            <person name="Lin W."/>
            <person name="Zheng Q."/>
        </authorList>
    </citation>
    <scope>NUCLEOTIDE SEQUENCE [LARGE SCALE GENOMIC DNA]</scope>
    <source>
        <strain evidence="7">KCTC 12263</strain>
    </source>
</reference>
<evidence type="ECO:0000256" key="2">
    <source>
        <dbReference type="ARBA" id="ARBA00023136"/>
    </source>
</evidence>
<dbReference type="Pfam" id="PF13620">
    <property type="entry name" value="CarboxypepD_reg"/>
    <property type="match status" value="1"/>
</dbReference>
<dbReference type="AlphaFoldDB" id="A0A0Q9ZCR1"/>
<keyword evidence="5" id="KW-0732">Signal</keyword>
<keyword evidence="2" id="KW-0472">Membrane</keyword>
<dbReference type="SUPFAM" id="SSF56935">
    <property type="entry name" value="Porins"/>
    <property type="match status" value="1"/>
</dbReference>